<reference evidence="3" key="1">
    <citation type="submission" date="2010-08" db="EMBL/GenBank/DDBJ databases">
        <authorList>
            <consortium name="Caenorhabditis japonica Sequencing Consortium"/>
            <person name="Wilson R.K."/>
        </authorList>
    </citation>
    <scope>NUCLEOTIDE SEQUENCE [LARGE SCALE GENOMIC DNA]</scope>
    <source>
        <strain evidence="3">DF5081</strain>
    </source>
</reference>
<dbReference type="AlphaFoldDB" id="A0A8R1E1U0"/>
<reference evidence="2" key="2">
    <citation type="submission" date="2022-06" db="UniProtKB">
        <authorList>
            <consortium name="EnsemblMetazoa"/>
        </authorList>
    </citation>
    <scope>IDENTIFICATION</scope>
    <source>
        <strain evidence="2">DF5081</strain>
    </source>
</reference>
<feature type="compositionally biased region" description="Basic and acidic residues" evidence="1">
    <location>
        <begin position="267"/>
        <end position="276"/>
    </location>
</feature>
<evidence type="ECO:0000313" key="2">
    <source>
        <dbReference type="EnsemblMetazoa" id="CJA18419.1"/>
    </source>
</evidence>
<accession>A0A8R1E1U0</accession>
<dbReference type="EnsemblMetazoa" id="CJA18419.1">
    <property type="protein sequence ID" value="CJA18419.1"/>
    <property type="gene ID" value="WBGene00137624"/>
</dbReference>
<evidence type="ECO:0000256" key="1">
    <source>
        <dbReference type="SAM" id="MobiDB-lite"/>
    </source>
</evidence>
<name>A0A8R1E1U0_CAEJA</name>
<protein>
    <submittedName>
        <fullName evidence="2">Uncharacterized protein</fullName>
    </submittedName>
</protein>
<sequence>MAAPGRRSQGVISGDIKFKNAEYVEIFDKDYQYLYGVIDDLFVAYGTWVEYVVTEAPRDHPKNCKYFAKDVRYVDVKCSKAPTSDEFRSNDMNVRDYNKVDFFQYVIEESQLTYKGTVKCDYARGFQYYNSYYGYVIIGSDSHRRLVEHRIGELDVMMNLIPSRDYTSGAHWKVTHFINQGKCYSINGFLSITGHVHRGPGGVVRDRTTVTVPTDALRPRNYQLPNNSLKNQSFGHETSPSDVKSSLNSTPSLSNESQNCTDPFDGVFKDTVERTNRLTLDQNSNQNNFGNRRHHFGSSRTNRDRSPIGLGRLSKDHF</sequence>
<dbReference type="Proteomes" id="UP000005237">
    <property type="component" value="Unassembled WGS sequence"/>
</dbReference>
<feature type="compositionally biased region" description="Polar residues" evidence="1">
    <location>
        <begin position="223"/>
        <end position="261"/>
    </location>
</feature>
<proteinExistence type="predicted"/>
<organism evidence="2 3">
    <name type="scientific">Caenorhabditis japonica</name>
    <dbReference type="NCBI Taxonomy" id="281687"/>
    <lineage>
        <taxon>Eukaryota</taxon>
        <taxon>Metazoa</taxon>
        <taxon>Ecdysozoa</taxon>
        <taxon>Nematoda</taxon>
        <taxon>Chromadorea</taxon>
        <taxon>Rhabditida</taxon>
        <taxon>Rhabditina</taxon>
        <taxon>Rhabditomorpha</taxon>
        <taxon>Rhabditoidea</taxon>
        <taxon>Rhabditidae</taxon>
        <taxon>Peloderinae</taxon>
        <taxon>Caenorhabditis</taxon>
    </lineage>
</organism>
<feature type="compositionally biased region" description="Polar residues" evidence="1">
    <location>
        <begin position="277"/>
        <end position="290"/>
    </location>
</feature>
<keyword evidence="3" id="KW-1185">Reference proteome</keyword>
<feature type="region of interest" description="Disordered" evidence="1">
    <location>
        <begin position="212"/>
        <end position="318"/>
    </location>
</feature>
<evidence type="ECO:0000313" key="3">
    <source>
        <dbReference type="Proteomes" id="UP000005237"/>
    </source>
</evidence>